<dbReference type="Proteomes" id="UP000247810">
    <property type="component" value="Unassembled WGS sequence"/>
</dbReference>
<organism evidence="2 3">
    <name type="scientific">Aspergillus ellipticus CBS 707.79</name>
    <dbReference type="NCBI Taxonomy" id="1448320"/>
    <lineage>
        <taxon>Eukaryota</taxon>
        <taxon>Fungi</taxon>
        <taxon>Dikarya</taxon>
        <taxon>Ascomycota</taxon>
        <taxon>Pezizomycotina</taxon>
        <taxon>Eurotiomycetes</taxon>
        <taxon>Eurotiomycetidae</taxon>
        <taxon>Eurotiales</taxon>
        <taxon>Aspergillaceae</taxon>
        <taxon>Aspergillus</taxon>
        <taxon>Aspergillus subgen. Circumdati</taxon>
    </lineage>
</organism>
<keyword evidence="3" id="KW-1185">Reference proteome</keyword>
<name>A0A319EKJ0_9EURO</name>
<proteinExistence type="predicted"/>
<protein>
    <submittedName>
        <fullName evidence="2">Uncharacterized protein</fullName>
    </submittedName>
</protein>
<evidence type="ECO:0000313" key="2">
    <source>
        <dbReference type="EMBL" id="PYH91482.1"/>
    </source>
</evidence>
<evidence type="ECO:0000313" key="3">
    <source>
        <dbReference type="Proteomes" id="UP000247810"/>
    </source>
</evidence>
<accession>A0A319EKJ0</accession>
<dbReference type="AlphaFoldDB" id="A0A319EKJ0"/>
<dbReference type="VEuPathDB" id="FungiDB:BO71DRAFT_47929"/>
<dbReference type="EMBL" id="KZ825944">
    <property type="protein sequence ID" value="PYH91482.1"/>
    <property type="molecule type" value="Genomic_DNA"/>
</dbReference>
<reference evidence="2 3" key="1">
    <citation type="submission" date="2018-02" db="EMBL/GenBank/DDBJ databases">
        <title>The genomes of Aspergillus section Nigri reveals drivers in fungal speciation.</title>
        <authorList>
            <consortium name="DOE Joint Genome Institute"/>
            <person name="Vesth T.C."/>
            <person name="Nybo J."/>
            <person name="Theobald S."/>
            <person name="Brandl J."/>
            <person name="Frisvad J.C."/>
            <person name="Nielsen K.F."/>
            <person name="Lyhne E.K."/>
            <person name="Kogle M.E."/>
            <person name="Kuo A."/>
            <person name="Riley R."/>
            <person name="Clum A."/>
            <person name="Nolan M."/>
            <person name="Lipzen A."/>
            <person name="Salamov A."/>
            <person name="Henrissat B."/>
            <person name="Wiebenga A."/>
            <person name="De vries R.P."/>
            <person name="Grigoriev I.V."/>
            <person name="Mortensen U.H."/>
            <person name="Andersen M.R."/>
            <person name="Baker S.E."/>
        </authorList>
    </citation>
    <scope>NUCLEOTIDE SEQUENCE [LARGE SCALE GENOMIC DNA]</scope>
    <source>
        <strain evidence="2 3">CBS 707.79</strain>
    </source>
</reference>
<evidence type="ECO:0000256" key="1">
    <source>
        <dbReference type="SAM" id="MobiDB-lite"/>
    </source>
</evidence>
<gene>
    <name evidence="2" type="ORF">BO71DRAFT_47929</name>
</gene>
<sequence>MPDDETRTRQIERGDLGKKLRAINWGEGVNKSSAPEAPAKILLRCMGKVRRGAASQRCNGRHTKRETQLMFPTGASGQCLSARKRQPGRQAGGASPMRRPEQPFGCRPSHTLSRPCDGEGDLHAPNGPLCSRTGPVAGLLVGEYEHVGAALSGCEAPGWGNPTVCDCDGACMIALEEGVVHWTRVIGSE</sequence>
<feature type="region of interest" description="Disordered" evidence="1">
    <location>
        <begin position="74"/>
        <end position="108"/>
    </location>
</feature>